<organism evidence="1">
    <name type="scientific">bioreactor metagenome</name>
    <dbReference type="NCBI Taxonomy" id="1076179"/>
    <lineage>
        <taxon>unclassified sequences</taxon>
        <taxon>metagenomes</taxon>
        <taxon>ecological metagenomes</taxon>
    </lineage>
</organism>
<gene>
    <name evidence="1" type="ORF">SDC9_125654</name>
</gene>
<dbReference type="EMBL" id="VSSQ01028783">
    <property type="protein sequence ID" value="MPM78643.1"/>
    <property type="molecule type" value="Genomic_DNA"/>
</dbReference>
<sequence length="72" mass="8402">MDVVLRHHRHAEVSMQRVHDPVIVLSVDWFVQMHIAAELGQRFFRRAFAKSDARRIAGQNSHQAKNYDGYAE</sequence>
<accession>A0A645CNY0</accession>
<dbReference type="AlphaFoldDB" id="A0A645CNY0"/>
<protein>
    <submittedName>
        <fullName evidence="1">Uncharacterized protein</fullName>
    </submittedName>
</protein>
<reference evidence="1" key="1">
    <citation type="submission" date="2019-08" db="EMBL/GenBank/DDBJ databases">
        <authorList>
            <person name="Kucharzyk K."/>
            <person name="Murdoch R.W."/>
            <person name="Higgins S."/>
            <person name="Loffler F."/>
        </authorList>
    </citation>
    <scope>NUCLEOTIDE SEQUENCE</scope>
</reference>
<name>A0A645CNY0_9ZZZZ</name>
<proteinExistence type="predicted"/>
<comment type="caution">
    <text evidence="1">The sequence shown here is derived from an EMBL/GenBank/DDBJ whole genome shotgun (WGS) entry which is preliminary data.</text>
</comment>
<evidence type="ECO:0000313" key="1">
    <source>
        <dbReference type="EMBL" id="MPM78643.1"/>
    </source>
</evidence>